<keyword evidence="2" id="KW-0378">Hydrolase</keyword>
<feature type="region of interest" description="Disordered" evidence="7">
    <location>
        <begin position="74"/>
        <end position="97"/>
    </location>
</feature>
<keyword evidence="4" id="KW-0539">Nucleus</keyword>
<dbReference type="GO" id="GO:0016829">
    <property type="term" value="F:lyase activity"/>
    <property type="evidence" value="ECO:0007669"/>
    <property type="project" value="UniProtKB-KW"/>
</dbReference>
<dbReference type="GO" id="GO:0034477">
    <property type="term" value="P:U6 snRNA 3'-end processing"/>
    <property type="evidence" value="ECO:0007669"/>
    <property type="project" value="InterPro"/>
</dbReference>
<dbReference type="AlphaFoldDB" id="A0A835WCL9"/>
<keyword evidence="9" id="KW-1185">Reference proteome</keyword>
<organism evidence="8 9">
    <name type="scientific">Chlamydomonas incerta</name>
    <dbReference type="NCBI Taxonomy" id="51695"/>
    <lineage>
        <taxon>Eukaryota</taxon>
        <taxon>Viridiplantae</taxon>
        <taxon>Chlorophyta</taxon>
        <taxon>core chlorophytes</taxon>
        <taxon>Chlorophyceae</taxon>
        <taxon>CS clade</taxon>
        <taxon>Chlamydomonadales</taxon>
        <taxon>Chlamydomonadaceae</taxon>
        <taxon>Chlamydomonas</taxon>
    </lineage>
</organism>
<gene>
    <name evidence="8" type="ORF">HXX76_001691</name>
</gene>
<feature type="compositionally biased region" description="Pro residues" evidence="7">
    <location>
        <begin position="79"/>
        <end position="94"/>
    </location>
</feature>
<evidence type="ECO:0000256" key="3">
    <source>
        <dbReference type="ARBA" id="ARBA00023239"/>
    </source>
</evidence>
<proteinExistence type="predicted"/>
<dbReference type="EMBL" id="JAEHOC010000002">
    <property type="protein sequence ID" value="KAG2444955.1"/>
    <property type="molecule type" value="Genomic_DNA"/>
</dbReference>
<evidence type="ECO:0000256" key="5">
    <source>
        <dbReference type="ARBA" id="ARBA00029543"/>
    </source>
</evidence>
<dbReference type="PANTHER" id="PTHR13522">
    <property type="entry name" value="U6 SNRNA PHOSPHODIESTERASE 1"/>
    <property type="match status" value="1"/>
</dbReference>
<evidence type="ECO:0000313" key="8">
    <source>
        <dbReference type="EMBL" id="KAG2444955.1"/>
    </source>
</evidence>
<evidence type="ECO:0000256" key="7">
    <source>
        <dbReference type="SAM" id="MobiDB-lite"/>
    </source>
</evidence>
<feature type="region of interest" description="Disordered" evidence="7">
    <location>
        <begin position="295"/>
        <end position="335"/>
    </location>
</feature>
<comment type="caution">
    <text evidence="8">The sequence shown here is derived from an EMBL/GenBank/DDBJ whole genome shotgun (WGS) entry which is preliminary data.</text>
</comment>
<keyword evidence="3" id="KW-0456">Lyase</keyword>
<evidence type="ECO:0000313" key="9">
    <source>
        <dbReference type="Proteomes" id="UP000650467"/>
    </source>
</evidence>
<feature type="compositionally biased region" description="Low complexity" evidence="7">
    <location>
        <begin position="309"/>
        <end position="335"/>
    </location>
</feature>
<dbReference type="OrthoDB" id="544844at2759"/>
<evidence type="ECO:0000256" key="4">
    <source>
        <dbReference type="ARBA" id="ARBA00023242"/>
    </source>
</evidence>
<keyword evidence="1" id="KW-0540">Nuclease</keyword>
<dbReference type="GO" id="GO:0005634">
    <property type="term" value="C:nucleus"/>
    <property type="evidence" value="ECO:0007669"/>
    <property type="project" value="TreeGrafter"/>
</dbReference>
<accession>A0A835WCL9</accession>
<dbReference type="Gene3D" id="3.90.1140.10">
    <property type="entry name" value="Cyclic phosphodiesterase"/>
    <property type="match status" value="1"/>
</dbReference>
<name>A0A835WCL9_CHLIN</name>
<dbReference type="Pfam" id="PF09749">
    <property type="entry name" value="HVSL"/>
    <property type="match status" value="1"/>
</dbReference>
<evidence type="ECO:0000256" key="6">
    <source>
        <dbReference type="ARBA" id="ARBA00030030"/>
    </source>
</evidence>
<evidence type="ECO:0000256" key="1">
    <source>
        <dbReference type="ARBA" id="ARBA00022722"/>
    </source>
</evidence>
<feature type="region of interest" description="Disordered" evidence="7">
    <location>
        <begin position="143"/>
        <end position="175"/>
    </location>
</feature>
<feature type="region of interest" description="Disordered" evidence="7">
    <location>
        <begin position="360"/>
        <end position="380"/>
    </location>
</feature>
<dbReference type="InterPro" id="IPR027521">
    <property type="entry name" value="Usb1"/>
</dbReference>
<evidence type="ECO:0000256" key="2">
    <source>
        <dbReference type="ARBA" id="ARBA00022801"/>
    </source>
</evidence>
<dbReference type="PANTHER" id="PTHR13522:SF3">
    <property type="entry name" value="U6 SNRNA PHOSPHODIESTERASE 1"/>
    <property type="match status" value="1"/>
</dbReference>
<dbReference type="GO" id="GO:0000175">
    <property type="term" value="F:3'-5'-RNA exonuclease activity"/>
    <property type="evidence" value="ECO:0007669"/>
    <property type="project" value="TreeGrafter"/>
</dbReference>
<sequence>MPILNARALSQSLVPPTWRDPTALLAAASGDELHGLLAPGARVAVAVAAAGAGAAAAVAGALVAPGPAAAAASASASAQPPPQIQIQDPAPPLDPYGGRVRRFPHVVGNYATVVLLPVQGLALEGPLDALYRKLRRLLPDLEPTTQQQQPAAAAAAGGALAGGRGRGAGGGGREAAAPCNGGYHVSLSRPVPITRAQIEPLTSELSRRLAAAGSSFPLSLCGLRAFVNDEGTRSFVSAMVAAGERRVVGLVRAVDGAFAAHGLPTFYEDPLPHVSVGWLVGDQRARIQAAVDKFNKQHQQAPAKAHSRPAAGAAEPGAAGAAGSRDAAAGAQPPGAAAFSLGPWQASRAVCVVGQREYEVWRAAAPPPTTRGGTGGGTEG</sequence>
<reference evidence="8" key="1">
    <citation type="journal article" date="2020" name="bioRxiv">
        <title>Comparative genomics of Chlamydomonas.</title>
        <authorList>
            <person name="Craig R.J."/>
            <person name="Hasan A.R."/>
            <person name="Ness R.W."/>
            <person name="Keightley P.D."/>
        </authorList>
    </citation>
    <scope>NUCLEOTIDE SEQUENCE</scope>
    <source>
        <strain evidence="8">SAG 7.73</strain>
    </source>
</reference>
<protein>
    <recommendedName>
        <fullName evidence="5">U6 snRNA phosphodiesterase 1</fullName>
    </recommendedName>
    <alternativeName>
        <fullName evidence="6">3'-5' RNA exonuclease USB1</fullName>
    </alternativeName>
</protein>
<feature type="compositionally biased region" description="Gly residues" evidence="7">
    <location>
        <begin position="159"/>
        <end position="173"/>
    </location>
</feature>
<dbReference type="Proteomes" id="UP000650467">
    <property type="component" value="Unassembled WGS sequence"/>
</dbReference>